<accession>A0A081A590</accession>
<evidence type="ECO:0000313" key="1">
    <source>
        <dbReference type="EMBL" id="ETO74051.1"/>
    </source>
</evidence>
<evidence type="ECO:0000313" key="2">
    <source>
        <dbReference type="Proteomes" id="UP000028582"/>
    </source>
</evidence>
<protein>
    <submittedName>
        <fullName evidence="1">Uncharacterized protein</fullName>
    </submittedName>
</protein>
<comment type="caution">
    <text evidence="1">The sequence shown here is derived from an EMBL/GenBank/DDBJ whole genome shotgun (WGS) entry which is preliminary data.</text>
</comment>
<organism evidence="1 2">
    <name type="scientific">Phytophthora nicotianae P1976</name>
    <dbReference type="NCBI Taxonomy" id="1317066"/>
    <lineage>
        <taxon>Eukaryota</taxon>
        <taxon>Sar</taxon>
        <taxon>Stramenopiles</taxon>
        <taxon>Oomycota</taxon>
        <taxon>Peronosporomycetes</taxon>
        <taxon>Peronosporales</taxon>
        <taxon>Peronosporaceae</taxon>
        <taxon>Phytophthora</taxon>
    </lineage>
</organism>
<name>A0A081A590_PHYNI</name>
<dbReference type="EMBL" id="ANJA01001831">
    <property type="protein sequence ID" value="ETO74051.1"/>
    <property type="molecule type" value="Genomic_DNA"/>
</dbReference>
<gene>
    <name evidence="1" type="ORF">F444_10103</name>
</gene>
<dbReference type="AlphaFoldDB" id="A0A081A590"/>
<sequence>MEIEVTEIEVVVVRHQFDHQMDVGNTCITFEMAATNTKAKAPTGRGSIATRRCSTCKKVFASQYSKTRHLKKKFGCSKTAKKKRVAERKERRKSQNKAYYLRRKWGISLTHDPLSKILDTLLSKIPDAKVSGLPAIYVPERLLYWVKTVYDPRVPNHEE</sequence>
<dbReference type="OrthoDB" id="137048at2759"/>
<reference evidence="1 2" key="1">
    <citation type="submission" date="2013-11" db="EMBL/GenBank/DDBJ databases">
        <title>The Genome Sequence of Phytophthora parasitica P1976.</title>
        <authorList>
            <consortium name="The Broad Institute Genomics Platform"/>
            <person name="Russ C."/>
            <person name="Tyler B."/>
            <person name="Panabieres F."/>
            <person name="Shan W."/>
            <person name="Tripathy S."/>
            <person name="Grunwald N."/>
            <person name="Machado M."/>
            <person name="Johnson C.S."/>
            <person name="Walker B."/>
            <person name="Young S."/>
            <person name="Zeng Q."/>
            <person name="Gargeya S."/>
            <person name="Fitzgerald M."/>
            <person name="Haas B."/>
            <person name="Abouelleil A."/>
            <person name="Allen A.W."/>
            <person name="Alvarado L."/>
            <person name="Arachchi H.M."/>
            <person name="Berlin A.M."/>
            <person name="Chapman S.B."/>
            <person name="Gainer-Dewar J."/>
            <person name="Goldberg J."/>
            <person name="Griggs A."/>
            <person name="Gujja S."/>
            <person name="Hansen M."/>
            <person name="Howarth C."/>
            <person name="Imamovic A."/>
            <person name="Ireland A."/>
            <person name="Larimer J."/>
            <person name="McCowan C."/>
            <person name="Murphy C."/>
            <person name="Pearson M."/>
            <person name="Poon T.W."/>
            <person name="Priest M."/>
            <person name="Roberts A."/>
            <person name="Saif S."/>
            <person name="Shea T."/>
            <person name="Sisk P."/>
            <person name="Sykes S."/>
            <person name="Wortman J."/>
            <person name="Nusbaum C."/>
            <person name="Birren B."/>
        </authorList>
    </citation>
    <scope>NUCLEOTIDE SEQUENCE [LARGE SCALE GENOMIC DNA]</scope>
    <source>
        <strain evidence="1 2">P1976</strain>
    </source>
</reference>
<proteinExistence type="predicted"/>
<dbReference type="Proteomes" id="UP000028582">
    <property type="component" value="Unassembled WGS sequence"/>
</dbReference>
<feature type="non-terminal residue" evidence="1">
    <location>
        <position position="159"/>
    </location>
</feature>